<dbReference type="OrthoDB" id="9769319at2"/>
<dbReference type="CDD" id="cd13590">
    <property type="entry name" value="PBP2_PotD_PotF_like"/>
    <property type="match status" value="1"/>
</dbReference>
<accession>A0A3M8CGV6</accession>
<dbReference type="SUPFAM" id="SSF53850">
    <property type="entry name" value="Periplasmic binding protein-like II"/>
    <property type="match status" value="1"/>
</dbReference>
<proteinExistence type="predicted"/>
<evidence type="ECO:0000313" key="8">
    <source>
        <dbReference type="Proteomes" id="UP000282028"/>
    </source>
</evidence>
<dbReference type="PANTHER" id="PTHR30222">
    <property type="entry name" value="SPERMIDINE/PUTRESCINE-BINDING PERIPLASMIC PROTEIN"/>
    <property type="match status" value="1"/>
</dbReference>
<feature type="signal peptide" evidence="6">
    <location>
        <begin position="1"/>
        <end position="22"/>
    </location>
</feature>
<dbReference type="Pfam" id="PF13416">
    <property type="entry name" value="SBP_bac_8"/>
    <property type="match status" value="1"/>
</dbReference>
<evidence type="ECO:0000256" key="2">
    <source>
        <dbReference type="ARBA" id="ARBA00022448"/>
    </source>
</evidence>
<gene>
    <name evidence="7" type="ORF">EDM52_09505</name>
</gene>
<dbReference type="AlphaFoldDB" id="A0A3M8CGV6"/>
<dbReference type="GO" id="GO:0019808">
    <property type="term" value="F:polyamine binding"/>
    <property type="evidence" value="ECO:0007669"/>
    <property type="project" value="InterPro"/>
</dbReference>
<dbReference type="Gene3D" id="3.40.190.10">
    <property type="entry name" value="Periplasmic binding protein-like II"/>
    <property type="match status" value="2"/>
</dbReference>
<dbReference type="GO" id="GO:0015846">
    <property type="term" value="P:polyamine transport"/>
    <property type="evidence" value="ECO:0007669"/>
    <property type="project" value="InterPro"/>
</dbReference>
<evidence type="ECO:0000256" key="5">
    <source>
        <dbReference type="PIRSR" id="PIRSR019574-1"/>
    </source>
</evidence>
<dbReference type="PROSITE" id="PS51257">
    <property type="entry name" value="PROKAR_LIPOPROTEIN"/>
    <property type="match status" value="1"/>
</dbReference>
<name>A0A3M8CGV6_9BACL</name>
<evidence type="ECO:0000256" key="6">
    <source>
        <dbReference type="SAM" id="SignalP"/>
    </source>
</evidence>
<comment type="subcellular location">
    <subcellularLocation>
        <location evidence="1">Periplasm</location>
    </subcellularLocation>
</comment>
<feature type="chain" id="PRO_5039168071" evidence="6">
    <location>
        <begin position="23"/>
        <end position="351"/>
    </location>
</feature>
<dbReference type="PIRSF" id="PIRSF019574">
    <property type="entry name" value="Periplasmic_polyamine_BP"/>
    <property type="match status" value="1"/>
</dbReference>
<evidence type="ECO:0000256" key="3">
    <source>
        <dbReference type="ARBA" id="ARBA00022729"/>
    </source>
</evidence>
<dbReference type="RefSeq" id="WP_122908759.1">
    <property type="nucleotide sequence ID" value="NZ_CBCSBE010000005.1"/>
</dbReference>
<feature type="binding site" evidence="5">
    <location>
        <begin position="171"/>
        <end position="174"/>
    </location>
    <ligand>
        <name>spermidine</name>
        <dbReference type="ChEBI" id="CHEBI:57834"/>
    </ligand>
</feature>
<dbReference type="InterPro" id="IPR006059">
    <property type="entry name" value="SBP"/>
</dbReference>
<keyword evidence="2" id="KW-0813">Transport</keyword>
<keyword evidence="8" id="KW-1185">Reference proteome</keyword>
<sequence length="351" mass="39482">MKRFKSLMVGVLSAALAFTAVGCSSSSGGDAQVLNIYSWADNFDPDVIADFEQKFNVKVNYDVYGSNEEMLAKIQAGASGYDLIQPSDYMVATMIELGLLEEINKENVPNLKNIVSTFQTPPFDPGNKYSIVYTWGITGIAYNKNYVKEQPTSWNDLWKDEYKGRVILLNDPREVMGMALIKNGFSNSSTNKTELETAFADMKTLMPNVIAFDTDNIKQKMIAEEAWIGSVWSGDAAYIQAENANVDYVIPKEGATIWADTMAIPKGAKNKELAEKFINYLMDPEVSVKNYESIGYSNPNEQAYPLHSEEYRSNKMIFLDPADIARAEWLVDVGETLQEYDRYWTEMKSGR</sequence>
<dbReference type="PANTHER" id="PTHR30222:SF17">
    <property type="entry name" value="SPERMIDINE_PUTRESCINE-BINDING PERIPLASMIC PROTEIN"/>
    <property type="match status" value="1"/>
</dbReference>
<feature type="binding site" evidence="5">
    <location>
        <position position="89"/>
    </location>
    <ligand>
        <name>spermidine</name>
        <dbReference type="ChEBI" id="CHEBI:57834"/>
    </ligand>
</feature>
<evidence type="ECO:0000256" key="1">
    <source>
        <dbReference type="ARBA" id="ARBA00004418"/>
    </source>
</evidence>
<reference evidence="7 8" key="1">
    <citation type="submission" date="2018-10" db="EMBL/GenBank/DDBJ databases">
        <title>Phylogenomics of Brevibacillus.</title>
        <authorList>
            <person name="Dunlap C."/>
        </authorList>
    </citation>
    <scope>NUCLEOTIDE SEQUENCE [LARGE SCALE GENOMIC DNA]</scope>
    <source>
        <strain evidence="7 8">JCM 12215</strain>
    </source>
</reference>
<protein>
    <submittedName>
        <fullName evidence="7">Spermidine/putrescine ABC transporter substrate-binding protein</fullName>
    </submittedName>
</protein>
<dbReference type="InterPro" id="IPR001188">
    <property type="entry name" value="Sperm_putr-bd"/>
</dbReference>
<keyword evidence="4" id="KW-0574">Periplasm</keyword>
<comment type="caution">
    <text evidence="7">The sequence shown here is derived from an EMBL/GenBank/DDBJ whole genome shotgun (WGS) entry which is preliminary data.</text>
</comment>
<dbReference type="GO" id="GO:0042597">
    <property type="term" value="C:periplasmic space"/>
    <property type="evidence" value="ECO:0007669"/>
    <property type="project" value="UniProtKB-SubCell"/>
</dbReference>
<dbReference type="Proteomes" id="UP000282028">
    <property type="component" value="Unassembled WGS sequence"/>
</dbReference>
<keyword evidence="3 6" id="KW-0732">Signal</keyword>
<evidence type="ECO:0000313" key="7">
    <source>
        <dbReference type="EMBL" id="RNB74942.1"/>
    </source>
</evidence>
<organism evidence="7 8">
    <name type="scientific">Brevibacillus invocatus</name>
    <dbReference type="NCBI Taxonomy" id="173959"/>
    <lineage>
        <taxon>Bacteria</taxon>
        <taxon>Bacillati</taxon>
        <taxon>Bacillota</taxon>
        <taxon>Bacilli</taxon>
        <taxon>Bacillales</taxon>
        <taxon>Paenibacillaceae</taxon>
        <taxon>Brevibacillus</taxon>
    </lineage>
</organism>
<dbReference type="EMBL" id="RHHR01000013">
    <property type="protein sequence ID" value="RNB74942.1"/>
    <property type="molecule type" value="Genomic_DNA"/>
</dbReference>
<evidence type="ECO:0000256" key="4">
    <source>
        <dbReference type="ARBA" id="ARBA00022764"/>
    </source>
</evidence>
<dbReference type="PRINTS" id="PR00909">
    <property type="entry name" value="SPERMDNBNDNG"/>
</dbReference>